<dbReference type="Proteomes" id="UP000016480">
    <property type="component" value="Unassembled WGS sequence"/>
</dbReference>
<evidence type="ECO:0000313" key="2">
    <source>
        <dbReference type="Proteomes" id="UP000016480"/>
    </source>
</evidence>
<accession>A0A8T0C5E8</accession>
<evidence type="ECO:0000313" key="1">
    <source>
        <dbReference type="EMBL" id="KAF7785281.1"/>
    </source>
</evidence>
<dbReference type="EMBL" id="AHCD03000039">
    <property type="protein sequence ID" value="KAF7785281.1"/>
    <property type="molecule type" value="Genomic_DNA"/>
</dbReference>
<comment type="caution">
    <text evidence="1">The sequence shown here is derived from an EMBL/GenBank/DDBJ whole genome shotgun (WGS) entry which is preliminary data.</text>
</comment>
<sequence>MQSIEVYVFAQFKTSSPYQTRVMALPHQYFEVTVTHIFYHSLQAVVKLKNAD</sequence>
<gene>
    <name evidence="1" type="ORF">PRUB_a5063</name>
</gene>
<organism evidence="1 2">
    <name type="scientific">Pseudoalteromonas rubra</name>
    <dbReference type="NCBI Taxonomy" id="43658"/>
    <lineage>
        <taxon>Bacteria</taxon>
        <taxon>Pseudomonadati</taxon>
        <taxon>Pseudomonadota</taxon>
        <taxon>Gammaproteobacteria</taxon>
        <taxon>Alteromonadales</taxon>
        <taxon>Pseudoalteromonadaceae</taxon>
        <taxon>Pseudoalteromonas</taxon>
    </lineage>
</organism>
<name>A0A8T0C5E8_9GAMM</name>
<reference evidence="1 2" key="1">
    <citation type="journal article" date="2012" name="J. Bacteriol.">
        <title>Genome sequence of the cycloprodigiosin-producing bacterial strain Pseudoalteromonas rubra ATCC 29570(T).</title>
        <authorList>
            <person name="Xie B.B."/>
            <person name="Shu Y.L."/>
            <person name="Qin Q.L."/>
            <person name="Rong J.C."/>
            <person name="Zhang X.Y."/>
            <person name="Chen X.L."/>
            <person name="Zhou B.C."/>
            <person name="Zhang Y.Z."/>
        </authorList>
    </citation>
    <scope>NUCLEOTIDE SEQUENCE [LARGE SCALE GENOMIC DNA]</scope>
    <source>
        <strain evidence="1 2">DSM 6842</strain>
    </source>
</reference>
<protein>
    <submittedName>
        <fullName evidence="1">Uncharacterized protein</fullName>
    </submittedName>
</protein>
<proteinExistence type="predicted"/>
<dbReference type="AlphaFoldDB" id="A0A8T0C5E8"/>